<dbReference type="AlphaFoldDB" id="A0AAV0YBF8"/>
<reference evidence="2 3" key="1">
    <citation type="submission" date="2023-01" db="EMBL/GenBank/DDBJ databases">
        <authorList>
            <person name="Whitehead M."/>
        </authorList>
    </citation>
    <scope>NUCLEOTIDE SEQUENCE [LARGE SCALE GENOMIC DNA]</scope>
</reference>
<comment type="caution">
    <text evidence="2">The sequence shown here is derived from an EMBL/GenBank/DDBJ whole genome shotgun (WGS) entry which is preliminary data.</text>
</comment>
<keyword evidence="3" id="KW-1185">Reference proteome</keyword>
<dbReference type="Proteomes" id="UP001160148">
    <property type="component" value="Unassembled WGS sequence"/>
</dbReference>
<feature type="compositionally biased region" description="Basic residues" evidence="1">
    <location>
        <begin position="95"/>
        <end position="105"/>
    </location>
</feature>
<proteinExistence type="predicted"/>
<feature type="region of interest" description="Disordered" evidence="1">
    <location>
        <begin position="89"/>
        <end position="114"/>
    </location>
</feature>
<organism evidence="2 3">
    <name type="scientific">Macrosiphum euphorbiae</name>
    <name type="common">potato aphid</name>
    <dbReference type="NCBI Taxonomy" id="13131"/>
    <lineage>
        <taxon>Eukaryota</taxon>
        <taxon>Metazoa</taxon>
        <taxon>Ecdysozoa</taxon>
        <taxon>Arthropoda</taxon>
        <taxon>Hexapoda</taxon>
        <taxon>Insecta</taxon>
        <taxon>Pterygota</taxon>
        <taxon>Neoptera</taxon>
        <taxon>Paraneoptera</taxon>
        <taxon>Hemiptera</taxon>
        <taxon>Sternorrhyncha</taxon>
        <taxon>Aphidomorpha</taxon>
        <taxon>Aphidoidea</taxon>
        <taxon>Aphididae</taxon>
        <taxon>Macrosiphini</taxon>
        <taxon>Macrosiphum</taxon>
    </lineage>
</organism>
<evidence type="ECO:0000313" key="2">
    <source>
        <dbReference type="EMBL" id="CAI6377019.1"/>
    </source>
</evidence>
<evidence type="ECO:0000313" key="3">
    <source>
        <dbReference type="Proteomes" id="UP001160148"/>
    </source>
</evidence>
<name>A0AAV0YBF8_9HEMI</name>
<sequence length="114" mass="13371">MFQKLFKWLVGFFEEENMYSVIPSNWVYRGDNGNFLCKWPAKQIVTDIMLLKAINPESNWLSYPVTIIATFDTYEQAYQKERQIFLSSESERSLGRGKRVKKSNKKNNDTDTGT</sequence>
<dbReference type="EMBL" id="CARXXK010001628">
    <property type="protein sequence ID" value="CAI6377019.1"/>
    <property type="molecule type" value="Genomic_DNA"/>
</dbReference>
<protein>
    <submittedName>
        <fullName evidence="2">Uncharacterized protein</fullName>
    </submittedName>
</protein>
<evidence type="ECO:0000256" key="1">
    <source>
        <dbReference type="SAM" id="MobiDB-lite"/>
    </source>
</evidence>
<accession>A0AAV0YBF8</accession>
<gene>
    <name evidence="2" type="ORF">MEUPH1_LOCUS30335</name>
</gene>